<dbReference type="Gene3D" id="3.40.50.720">
    <property type="entry name" value="NAD(P)-binding Rossmann-like Domain"/>
    <property type="match status" value="1"/>
</dbReference>
<keyword evidence="1 4" id="KW-0479">Metal-binding</keyword>
<evidence type="ECO:0000313" key="7">
    <source>
        <dbReference type="EMBL" id="PJC27966.1"/>
    </source>
</evidence>
<evidence type="ECO:0000256" key="2">
    <source>
        <dbReference type="ARBA" id="ARBA00022833"/>
    </source>
</evidence>
<dbReference type="InterPro" id="IPR036291">
    <property type="entry name" value="NAD(P)-bd_dom_sf"/>
</dbReference>
<evidence type="ECO:0000256" key="1">
    <source>
        <dbReference type="ARBA" id="ARBA00022723"/>
    </source>
</evidence>
<reference evidence="8" key="1">
    <citation type="submission" date="2017-09" db="EMBL/GenBank/DDBJ databases">
        <title>Depth-based differentiation of microbial function through sediment-hosted aquifers and enrichment of novel symbionts in the deep terrestrial subsurface.</title>
        <authorList>
            <person name="Probst A.J."/>
            <person name="Ladd B."/>
            <person name="Jarett J.K."/>
            <person name="Geller-Mcgrath D.E."/>
            <person name="Sieber C.M.K."/>
            <person name="Emerson J.B."/>
            <person name="Anantharaman K."/>
            <person name="Thomas B.C."/>
            <person name="Malmstrom R."/>
            <person name="Stieglmeier M."/>
            <person name="Klingl A."/>
            <person name="Woyke T."/>
            <person name="Ryan C.M."/>
            <person name="Banfield J.F."/>
        </authorList>
    </citation>
    <scope>NUCLEOTIDE SEQUENCE [LARGE SCALE GENOMIC DNA]</scope>
</reference>
<comment type="similarity">
    <text evidence="4">Belongs to the zinc-containing alcohol dehydrogenase family.</text>
</comment>
<dbReference type="SUPFAM" id="SSF51735">
    <property type="entry name" value="NAD(P)-binding Rossmann-fold domains"/>
    <property type="match status" value="1"/>
</dbReference>
<evidence type="ECO:0000259" key="6">
    <source>
        <dbReference type="Pfam" id="PF08240"/>
    </source>
</evidence>
<evidence type="ECO:0000313" key="8">
    <source>
        <dbReference type="Proteomes" id="UP000229816"/>
    </source>
</evidence>
<dbReference type="Gene3D" id="3.90.180.10">
    <property type="entry name" value="Medium-chain alcohol dehydrogenases, catalytic domain"/>
    <property type="match status" value="1"/>
</dbReference>
<protein>
    <recommendedName>
        <fullName evidence="9">Enoyl reductase (ER) domain-containing protein</fullName>
    </recommendedName>
</protein>
<dbReference type="Proteomes" id="UP000229816">
    <property type="component" value="Unassembled WGS sequence"/>
</dbReference>
<keyword evidence="2 4" id="KW-0862">Zinc</keyword>
<name>A0A2M8ESC7_9BACT</name>
<dbReference type="GO" id="GO:0016491">
    <property type="term" value="F:oxidoreductase activity"/>
    <property type="evidence" value="ECO:0007669"/>
    <property type="project" value="UniProtKB-KW"/>
</dbReference>
<evidence type="ECO:0000259" key="5">
    <source>
        <dbReference type="Pfam" id="PF00107"/>
    </source>
</evidence>
<organism evidence="7 8">
    <name type="scientific">Candidatus Shapirobacteria bacterium CG_4_9_14_0_2_um_filter_39_11</name>
    <dbReference type="NCBI Taxonomy" id="1974478"/>
    <lineage>
        <taxon>Bacteria</taxon>
        <taxon>Candidatus Shapironibacteriota</taxon>
    </lineage>
</organism>
<proteinExistence type="inferred from homology"/>
<dbReference type="InterPro" id="IPR002328">
    <property type="entry name" value="ADH_Zn_CS"/>
</dbReference>
<dbReference type="InterPro" id="IPR011032">
    <property type="entry name" value="GroES-like_sf"/>
</dbReference>
<dbReference type="InterPro" id="IPR013149">
    <property type="entry name" value="ADH-like_C"/>
</dbReference>
<evidence type="ECO:0008006" key="9">
    <source>
        <dbReference type="Google" id="ProtNLM"/>
    </source>
</evidence>
<dbReference type="InterPro" id="IPR050129">
    <property type="entry name" value="Zn_alcohol_dh"/>
</dbReference>
<feature type="domain" description="Alcohol dehydrogenase-like C-terminal" evidence="5">
    <location>
        <begin position="175"/>
        <end position="300"/>
    </location>
</feature>
<accession>A0A2M8ESC7</accession>
<dbReference type="GO" id="GO:0008270">
    <property type="term" value="F:zinc ion binding"/>
    <property type="evidence" value="ECO:0007669"/>
    <property type="project" value="InterPro"/>
</dbReference>
<dbReference type="Pfam" id="PF00107">
    <property type="entry name" value="ADH_zinc_N"/>
    <property type="match status" value="1"/>
</dbReference>
<evidence type="ECO:0000256" key="4">
    <source>
        <dbReference type="RuleBase" id="RU361277"/>
    </source>
</evidence>
<comment type="caution">
    <text evidence="7">The sequence shown here is derived from an EMBL/GenBank/DDBJ whole genome shotgun (WGS) entry which is preliminary data.</text>
</comment>
<dbReference type="InterPro" id="IPR013154">
    <property type="entry name" value="ADH-like_N"/>
</dbReference>
<keyword evidence="3" id="KW-0560">Oxidoreductase</keyword>
<dbReference type="AlphaFoldDB" id="A0A2M8ESC7"/>
<dbReference type="PANTHER" id="PTHR43401:SF2">
    <property type="entry name" value="L-THREONINE 3-DEHYDROGENASE"/>
    <property type="match status" value="1"/>
</dbReference>
<feature type="domain" description="Alcohol dehydrogenase-like N-terminal" evidence="6">
    <location>
        <begin position="26"/>
        <end position="135"/>
    </location>
</feature>
<evidence type="ECO:0000256" key="3">
    <source>
        <dbReference type="ARBA" id="ARBA00023002"/>
    </source>
</evidence>
<comment type="cofactor">
    <cofactor evidence="4">
        <name>Zn(2+)</name>
        <dbReference type="ChEBI" id="CHEBI:29105"/>
    </cofactor>
</comment>
<dbReference type="SUPFAM" id="SSF50129">
    <property type="entry name" value="GroES-like"/>
    <property type="match status" value="1"/>
</dbReference>
<gene>
    <name evidence="7" type="ORF">CO054_02700</name>
</gene>
<dbReference type="PROSITE" id="PS00059">
    <property type="entry name" value="ADH_ZINC"/>
    <property type="match status" value="1"/>
</dbReference>
<dbReference type="PANTHER" id="PTHR43401">
    <property type="entry name" value="L-THREONINE 3-DEHYDROGENASE"/>
    <property type="match status" value="1"/>
</dbReference>
<dbReference type="EMBL" id="PFSF01000060">
    <property type="protein sequence ID" value="PJC27966.1"/>
    <property type="molecule type" value="Genomic_DNA"/>
</dbReference>
<dbReference type="Pfam" id="PF08240">
    <property type="entry name" value="ADH_N"/>
    <property type="match status" value="1"/>
</dbReference>
<sequence>MLMKAILVSNKSIKLITTETPTIKSENEVLIEVKAVGLCGSDIHRIRKIQENSISNFTILGHEIAGKVVETGKRVKSFSRGDRVVVEPLISCSKCYYCKSGNYQLCTKLKSLGKDLNGGFAEYVIVPACKAFKLEKKTSYEEGVLFDPLAVCIHAFNLAEGIKDHKVAIIGDGTIGRICLQLAEYYQVQNVTIIGKHIKKRDFTSKKIHVINFNRANKLNNLKDYFDVVFESVGRKQSETLNLAIDLVKPKGKIIVLGVFPENYKANLSVRKLFIKEGEIIGSNSYGCYKGKKEVLEALEILNKNVLNLKQLITHTLPLSQFEKGIKLFENKETSKAIKIVFLP</sequence>